<reference evidence="1" key="1">
    <citation type="submission" date="2016-04" db="EMBL/GenBank/DDBJ databases">
        <authorList>
            <person name="Nguyen H.D."/>
            <person name="Samba Siva P."/>
            <person name="Cullis J."/>
            <person name="Levesque C.A."/>
            <person name="Hambleton S."/>
        </authorList>
    </citation>
    <scope>NUCLEOTIDE SEQUENCE</scope>
    <source>
        <strain evidence="1">DAOMC 236426</strain>
    </source>
</reference>
<reference evidence="1" key="2">
    <citation type="journal article" date="2019" name="IMA Fungus">
        <title>Genome sequencing and comparison of five Tilletia species to identify candidate genes for the detection of regulated species infecting wheat.</title>
        <authorList>
            <person name="Nguyen H.D.T."/>
            <person name="Sultana T."/>
            <person name="Kesanakurti P."/>
            <person name="Hambleton S."/>
        </authorList>
    </citation>
    <scope>NUCLEOTIDE SEQUENCE</scope>
    <source>
        <strain evidence="1">DAOMC 236426</strain>
    </source>
</reference>
<organism evidence="1 2">
    <name type="scientific">Tilletia controversa</name>
    <name type="common">dwarf bunt fungus</name>
    <dbReference type="NCBI Taxonomy" id="13291"/>
    <lineage>
        <taxon>Eukaryota</taxon>
        <taxon>Fungi</taxon>
        <taxon>Dikarya</taxon>
        <taxon>Basidiomycota</taxon>
        <taxon>Ustilaginomycotina</taxon>
        <taxon>Exobasidiomycetes</taxon>
        <taxon>Tilletiales</taxon>
        <taxon>Tilletiaceae</taxon>
        <taxon>Tilletia</taxon>
    </lineage>
</organism>
<gene>
    <name evidence="1" type="ORF">A4X06_0g9466</name>
</gene>
<dbReference type="Proteomes" id="UP000077684">
    <property type="component" value="Unassembled WGS sequence"/>
</dbReference>
<evidence type="ECO:0000313" key="2">
    <source>
        <dbReference type="Proteomes" id="UP000077684"/>
    </source>
</evidence>
<keyword evidence="2" id="KW-1185">Reference proteome</keyword>
<feature type="non-terminal residue" evidence="1">
    <location>
        <position position="80"/>
    </location>
</feature>
<sequence>MNNDQDRRDEKRICLLDGENWPKWEIQIEEVLRGKKLCKAVEPGTAPAANASNEKKEEWDEKCDAAFSTMSLNCAADIQG</sequence>
<name>A0A8X7MIG7_9BASI</name>
<protein>
    <recommendedName>
        <fullName evidence="3">DUF4219 domain-containing protein</fullName>
    </recommendedName>
</protein>
<dbReference type="AlphaFoldDB" id="A0A8X7MIG7"/>
<evidence type="ECO:0008006" key="3">
    <source>
        <dbReference type="Google" id="ProtNLM"/>
    </source>
</evidence>
<accession>A0A8X7MIG7</accession>
<dbReference type="EMBL" id="LWDE02002828">
    <property type="protein sequence ID" value="KAE8236691.1"/>
    <property type="molecule type" value="Genomic_DNA"/>
</dbReference>
<proteinExistence type="predicted"/>
<comment type="caution">
    <text evidence="1">The sequence shown here is derived from an EMBL/GenBank/DDBJ whole genome shotgun (WGS) entry which is preliminary data.</text>
</comment>
<evidence type="ECO:0000313" key="1">
    <source>
        <dbReference type="EMBL" id="KAE8236691.1"/>
    </source>
</evidence>